<name>A0A420N3P3_FUSOX</name>
<dbReference type="VEuPathDB" id="FungiDB:FOXG_17609"/>
<dbReference type="VEuPathDB" id="FungiDB:FOC1_g10004026"/>
<accession>A0A420N3P3</accession>
<dbReference type="VEuPathDB" id="FungiDB:FOMG_17030"/>
<dbReference type="VEuPathDB" id="FungiDB:FOZG_13658"/>
<protein>
    <submittedName>
        <fullName evidence="1">Uncharacterized protein</fullName>
    </submittedName>
</protein>
<sequence length="118" mass="12969">MKTTEETTLTEMLEKNERLVTWPPYGRVLTLNVKQLAAKLVQVLARHCSFALGGGFVLTYHTVPSMLEPAPKSIFGAQIGHHILEMNGVVPDESLAGERVKWAAQVKADLEAGIQRTS</sequence>
<evidence type="ECO:0000313" key="2">
    <source>
        <dbReference type="Proteomes" id="UP000285084"/>
    </source>
</evidence>
<dbReference type="Proteomes" id="UP000285084">
    <property type="component" value="Unassembled WGS sequence"/>
</dbReference>
<dbReference type="VEuPathDB" id="FungiDB:FOIG_16060"/>
<gene>
    <name evidence="1" type="ORF">BFJ69_g8247</name>
</gene>
<comment type="caution">
    <text evidence="1">The sequence shown here is derived from an EMBL/GenBank/DDBJ whole genome shotgun (WGS) entry which is preliminary data.</text>
</comment>
<reference evidence="1 2" key="1">
    <citation type="journal article" date="2018" name="Sci. Rep.">
        <title>Characterisation of pathogen-specific regions and novel effector candidates in Fusarium oxysporum f. sp. cepae.</title>
        <authorList>
            <person name="Armitage A.D."/>
            <person name="Taylor A."/>
            <person name="Sobczyk M.K."/>
            <person name="Baxter L."/>
            <person name="Greenfield B.P."/>
            <person name="Bates H.J."/>
            <person name="Wilson F."/>
            <person name="Jackson A.C."/>
            <person name="Ott S."/>
            <person name="Harrison R.J."/>
            <person name="Clarkson J.P."/>
        </authorList>
    </citation>
    <scope>NUCLEOTIDE SEQUENCE [LARGE SCALE GENOMIC DNA]</scope>
    <source>
        <strain evidence="1 2">Fo_A13</strain>
    </source>
</reference>
<evidence type="ECO:0000313" key="1">
    <source>
        <dbReference type="EMBL" id="RKK74811.1"/>
    </source>
</evidence>
<dbReference type="VEuPathDB" id="FungiDB:FOC4_g10012322"/>
<organism evidence="1 2">
    <name type="scientific">Fusarium oxysporum</name>
    <name type="common">Fusarium vascular wilt</name>
    <dbReference type="NCBI Taxonomy" id="5507"/>
    <lineage>
        <taxon>Eukaryota</taxon>
        <taxon>Fungi</taxon>
        <taxon>Dikarya</taxon>
        <taxon>Ascomycota</taxon>
        <taxon>Pezizomycotina</taxon>
        <taxon>Sordariomycetes</taxon>
        <taxon>Hypocreomycetidae</taxon>
        <taxon>Hypocreales</taxon>
        <taxon>Nectriaceae</taxon>
        <taxon>Fusarium</taxon>
        <taxon>Fusarium oxysporum species complex</taxon>
    </lineage>
</organism>
<dbReference type="VEuPathDB" id="FungiDB:HZS61_011815"/>
<proteinExistence type="predicted"/>
<dbReference type="AlphaFoldDB" id="A0A420N3P3"/>
<dbReference type="EMBL" id="MRCX01000068">
    <property type="protein sequence ID" value="RKK74811.1"/>
    <property type="molecule type" value="Genomic_DNA"/>
</dbReference>